<reference evidence="7" key="1">
    <citation type="journal article" date="2019" name="Environ. Microbiol.">
        <title>Fungal ecological strategies reflected in gene transcription - a case study of two litter decomposers.</title>
        <authorList>
            <person name="Barbi F."/>
            <person name="Kohler A."/>
            <person name="Barry K."/>
            <person name="Baskaran P."/>
            <person name="Daum C."/>
            <person name="Fauchery L."/>
            <person name="Ihrmark K."/>
            <person name="Kuo A."/>
            <person name="LaButti K."/>
            <person name="Lipzen A."/>
            <person name="Morin E."/>
            <person name="Grigoriev I.V."/>
            <person name="Henrissat B."/>
            <person name="Lindahl B."/>
            <person name="Martin F."/>
        </authorList>
    </citation>
    <scope>NUCLEOTIDE SEQUENCE</scope>
    <source>
        <strain evidence="7">JB14</strain>
    </source>
</reference>
<evidence type="ECO:0000256" key="1">
    <source>
        <dbReference type="ARBA" id="ARBA00007992"/>
    </source>
</evidence>
<evidence type="ECO:0000313" key="8">
    <source>
        <dbReference type="Proteomes" id="UP000799118"/>
    </source>
</evidence>
<dbReference type="EMBL" id="ML769416">
    <property type="protein sequence ID" value="KAE9404481.1"/>
    <property type="molecule type" value="Genomic_DNA"/>
</dbReference>
<dbReference type="AlphaFoldDB" id="A0A6A4I261"/>
<dbReference type="InterPro" id="IPR050493">
    <property type="entry name" value="FAD-dep_Monooxygenase_BioMet"/>
</dbReference>
<dbReference type="PRINTS" id="PR00420">
    <property type="entry name" value="RNGMNOXGNASE"/>
</dbReference>
<dbReference type="PANTHER" id="PTHR13789:SF172">
    <property type="entry name" value="HYDROXYLASE, PUTATIVE (AFU_ORTHOLOGUE AFUA_1G12410)-RELATED"/>
    <property type="match status" value="1"/>
</dbReference>
<keyword evidence="8" id="KW-1185">Reference proteome</keyword>
<organism evidence="7 8">
    <name type="scientific">Gymnopus androsaceus JB14</name>
    <dbReference type="NCBI Taxonomy" id="1447944"/>
    <lineage>
        <taxon>Eukaryota</taxon>
        <taxon>Fungi</taxon>
        <taxon>Dikarya</taxon>
        <taxon>Basidiomycota</taxon>
        <taxon>Agaricomycotina</taxon>
        <taxon>Agaricomycetes</taxon>
        <taxon>Agaricomycetidae</taxon>
        <taxon>Agaricales</taxon>
        <taxon>Marasmiineae</taxon>
        <taxon>Omphalotaceae</taxon>
        <taxon>Gymnopus</taxon>
    </lineage>
</organism>
<comment type="similarity">
    <text evidence="1">Belongs to the paxM FAD-dependent monooxygenase family.</text>
</comment>
<keyword evidence="4" id="KW-0560">Oxidoreductase</keyword>
<evidence type="ECO:0000259" key="6">
    <source>
        <dbReference type="Pfam" id="PF01494"/>
    </source>
</evidence>
<dbReference type="Gene3D" id="3.50.50.60">
    <property type="entry name" value="FAD/NAD(P)-binding domain"/>
    <property type="match status" value="1"/>
</dbReference>
<evidence type="ECO:0000256" key="3">
    <source>
        <dbReference type="ARBA" id="ARBA00022827"/>
    </source>
</evidence>
<name>A0A6A4I261_9AGAR</name>
<dbReference type="Pfam" id="PF01494">
    <property type="entry name" value="FAD_binding_3"/>
    <property type="match status" value="1"/>
</dbReference>
<accession>A0A6A4I261</accession>
<dbReference type="GO" id="GO:0004497">
    <property type="term" value="F:monooxygenase activity"/>
    <property type="evidence" value="ECO:0007669"/>
    <property type="project" value="UniProtKB-KW"/>
</dbReference>
<proteinExistence type="inferred from homology"/>
<dbReference type="InterPro" id="IPR002938">
    <property type="entry name" value="FAD-bd"/>
</dbReference>
<evidence type="ECO:0000256" key="2">
    <source>
        <dbReference type="ARBA" id="ARBA00022630"/>
    </source>
</evidence>
<keyword evidence="5" id="KW-0503">Monooxygenase</keyword>
<evidence type="ECO:0000256" key="4">
    <source>
        <dbReference type="ARBA" id="ARBA00023002"/>
    </source>
</evidence>
<dbReference type="PANTHER" id="PTHR13789">
    <property type="entry name" value="MONOOXYGENASE"/>
    <property type="match status" value="1"/>
</dbReference>
<dbReference type="GO" id="GO:0071949">
    <property type="term" value="F:FAD binding"/>
    <property type="evidence" value="ECO:0007669"/>
    <property type="project" value="InterPro"/>
</dbReference>
<feature type="domain" description="FAD-binding" evidence="6">
    <location>
        <begin position="13"/>
        <end position="375"/>
    </location>
</feature>
<dbReference type="OrthoDB" id="9993796at2759"/>
<dbReference type="SUPFAM" id="SSF51905">
    <property type="entry name" value="FAD/NAD(P)-binding domain"/>
    <property type="match status" value="1"/>
</dbReference>
<keyword evidence="2" id="KW-0285">Flavoprotein</keyword>
<keyword evidence="3" id="KW-0274">FAD</keyword>
<gene>
    <name evidence="7" type="ORF">BT96DRAFT_853743</name>
</gene>
<evidence type="ECO:0000256" key="5">
    <source>
        <dbReference type="ARBA" id="ARBA00023033"/>
    </source>
</evidence>
<dbReference type="Proteomes" id="UP000799118">
    <property type="component" value="Unassembled WGS sequence"/>
</dbReference>
<dbReference type="InterPro" id="IPR036188">
    <property type="entry name" value="FAD/NAD-bd_sf"/>
</dbReference>
<evidence type="ECO:0000313" key="7">
    <source>
        <dbReference type="EMBL" id="KAE9404481.1"/>
    </source>
</evidence>
<sequence length="436" mass="48007">MTSSSNPNFKQLRVAIVGGGLGGLSAAVALRRAGHLVEIYERRDFNVEVGASISCAANGTQWLREWEVDIPDMKPVILMKLVMRDWETGKILNQYNLDYYEKEWGNVYNMLHRQDMHATLLKAATSSEGKGTPCAVNIDHICHSVDAEAGTVTFQNGVTVKADLIIGADGIRSVVRSQIGVVPDIKSAPQTCYRVNLKKSVVDALGLVKYSYDPAIQFWGGVQGNNGRSKYYKIVMSPCSGGEIVSFYCFMPTELTKHHEEGFTFAEVPVSDVIAGKYDELDPDCVNLLKNSVDRMPWRLYVHQAYTHWFKGNTCVLGDAAHPMMPHQSQGACQAIEDAAALGIIFSDKYDFTQDVNAGLAMYETIRKPRATRVQSASARATENLNERIGFTSLTPHDASLAATEGKLTINEMNSYKMHDHISSEVAGERNAVNAA</sequence>
<protein>
    <submittedName>
        <fullName evidence="7">Salicylate hydroxylase</fullName>
    </submittedName>
</protein>